<comment type="caution">
    <text evidence="1">The sequence shown here is derived from an EMBL/GenBank/DDBJ whole genome shotgun (WGS) entry which is preliminary data.</text>
</comment>
<name>A0AAV4ANF7_9GAST</name>
<protein>
    <submittedName>
        <fullName evidence="1">Uncharacterized protein</fullName>
    </submittedName>
</protein>
<evidence type="ECO:0000313" key="1">
    <source>
        <dbReference type="EMBL" id="GFO08098.1"/>
    </source>
</evidence>
<accession>A0AAV4ANF7</accession>
<gene>
    <name evidence="1" type="ORF">PoB_003460300</name>
</gene>
<organism evidence="1 2">
    <name type="scientific">Plakobranchus ocellatus</name>
    <dbReference type="NCBI Taxonomy" id="259542"/>
    <lineage>
        <taxon>Eukaryota</taxon>
        <taxon>Metazoa</taxon>
        <taxon>Spiralia</taxon>
        <taxon>Lophotrochozoa</taxon>
        <taxon>Mollusca</taxon>
        <taxon>Gastropoda</taxon>
        <taxon>Heterobranchia</taxon>
        <taxon>Euthyneura</taxon>
        <taxon>Panpulmonata</taxon>
        <taxon>Sacoglossa</taxon>
        <taxon>Placobranchoidea</taxon>
        <taxon>Plakobranchidae</taxon>
        <taxon>Plakobranchus</taxon>
    </lineage>
</organism>
<dbReference type="AlphaFoldDB" id="A0AAV4ANF7"/>
<reference evidence="1 2" key="1">
    <citation type="journal article" date="2021" name="Elife">
        <title>Chloroplast acquisition without the gene transfer in kleptoplastic sea slugs, Plakobranchus ocellatus.</title>
        <authorList>
            <person name="Maeda T."/>
            <person name="Takahashi S."/>
            <person name="Yoshida T."/>
            <person name="Shimamura S."/>
            <person name="Takaki Y."/>
            <person name="Nagai Y."/>
            <person name="Toyoda A."/>
            <person name="Suzuki Y."/>
            <person name="Arimoto A."/>
            <person name="Ishii H."/>
            <person name="Satoh N."/>
            <person name="Nishiyama T."/>
            <person name="Hasebe M."/>
            <person name="Maruyama T."/>
            <person name="Minagawa J."/>
            <person name="Obokata J."/>
            <person name="Shigenobu S."/>
        </authorList>
    </citation>
    <scope>NUCLEOTIDE SEQUENCE [LARGE SCALE GENOMIC DNA]</scope>
</reference>
<sequence length="81" mass="9211">MFKTCVEPGYSYVVKNVRLTCRKFAAAAEWVPTCLGCDLPQEKKCLDYNSIYQTSCGNYTCLWDSRTARAKLHKTLTGKFS</sequence>
<keyword evidence="2" id="KW-1185">Reference proteome</keyword>
<dbReference type="EMBL" id="BLXT01003949">
    <property type="protein sequence ID" value="GFO08098.1"/>
    <property type="molecule type" value="Genomic_DNA"/>
</dbReference>
<evidence type="ECO:0000313" key="2">
    <source>
        <dbReference type="Proteomes" id="UP000735302"/>
    </source>
</evidence>
<proteinExistence type="predicted"/>
<dbReference type="Proteomes" id="UP000735302">
    <property type="component" value="Unassembled WGS sequence"/>
</dbReference>